<dbReference type="SUPFAM" id="SSF52518">
    <property type="entry name" value="Thiamin diphosphate-binding fold (THDP-binding)"/>
    <property type="match status" value="1"/>
</dbReference>
<dbReference type="eggNOG" id="COG3959">
    <property type="taxonomic scope" value="Bacteria"/>
</dbReference>
<dbReference type="InterPro" id="IPR005474">
    <property type="entry name" value="Transketolase_N"/>
</dbReference>
<evidence type="ECO:0000256" key="2">
    <source>
        <dbReference type="ARBA" id="ARBA00007131"/>
    </source>
</evidence>
<evidence type="ECO:0000259" key="4">
    <source>
        <dbReference type="Pfam" id="PF00456"/>
    </source>
</evidence>
<dbReference type="Gene3D" id="3.40.50.970">
    <property type="match status" value="1"/>
</dbReference>
<dbReference type="PANTHER" id="PTHR47514">
    <property type="entry name" value="TRANSKETOLASE N-TERMINAL SECTION-RELATED"/>
    <property type="match status" value="1"/>
</dbReference>
<dbReference type="InterPro" id="IPR029061">
    <property type="entry name" value="THDP-binding"/>
</dbReference>
<reference evidence="5 6" key="2">
    <citation type="submission" date="2009-02" db="EMBL/GenBank/DDBJ databases">
        <title>Draft genome sequence of Blautia hydrogenotrophica DSM 10507 (Ruminococcus hydrogenotrophicus DSM 10507).</title>
        <authorList>
            <person name="Sudarsanam P."/>
            <person name="Ley R."/>
            <person name="Guruge J."/>
            <person name="Turnbaugh P.J."/>
            <person name="Mahowald M."/>
            <person name="Liep D."/>
            <person name="Gordon J."/>
        </authorList>
    </citation>
    <scope>NUCLEOTIDE SEQUENCE [LARGE SCALE GENOMIC DNA]</scope>
    <source>
        <strain evidence="6">DSM 10507 / JCM 14656 / S5a33</strain>
    </source>
</reference>
<proteinExistence type="inferred from homology"/>
<evidence type="ECO:0000313" key="6">
    <source>
        <dbReference type="Proteomes" id="UP000003100"/>
    </source>
</evidence>
<reference evidence="5 6" key="1">
    <citation type="submission" date="2009-01" db="EMBL/GenBank/DDBJ databases">
        <authorList>
            <person name="Fulton L."/>
            <person name="Clifton S."/>
            <person name="Fulton B."/>
            <person name="Xu J."/>
            <person name="Minx P."/>
            <person name="Pepin K.H."/>
            <person name="Johnson M."/>
            <person name="Bhonagiri V."/>
            <person name="Nash W.E."/>
            <person name="Mardis E.R."/>
            <person name="Wilson R.K."/>
        </authorList>
    </citation>
    <scope>NUCLEOTIDE SEQUENCE [LARGE SCALE GENOMIC DNA]</scope>
    <source>
        <strain evidence="6">DSM 10507 / JCM 14656 / S5a33</strain>
    </source>
</reference>
<keyword evidence="3" id="KW-0786">Thiamine pyrophosphate</keyword>
<accession>C0CMQ5</accession>
<dbReference type="Pfam" id="PF00456">
    <property type="entry name" value="Transketolase_N"/>
    <property type="match status" value="1"/>
</dbReference>
<dbReference type="HOGENOM" id="CLU_009227_4_1_9"/>
<evidence type="ECO:0000313" key="5">
    <source>
        <dbReference type="EMBL" id="EEG48950.1"/>
    </source>
</evidence>
<evidence type="ECO:0000256" key="1">
    <source>
        <dbReference type="ARBA" id="ARBA00001964"/>
    </source>
</evidence>
<comment type="similarity">
    <text evidence="2">Belongs to the transketolase family.</text>
</comment>
<sequence>MIRRILMKTEELKKIAQHLRFLAVDMVYKGKDGHPGPALSIADIVATLFFDEMNIRPEEPNWEDRDRFILSKGHACPIYYAALSERGYFGEPVEDFKLRALGSTFQGHPVMNKTKGVDMTSGSLGNGIAIASGMAIAGKYRKKDYTVYAIVGDGELQEGVCWEGINAAAGHKLDNLIVFLDKNGWQSGGTVEETIGSNNLKERFEAFQWDTQEIDGHDIDAIKAAIEKAKTVKGKPHAIVCDCVKGKGLSYMENDNSWHKGVPSDEQYKIAVEELGGAR</sequence>
<dbReference type="AlphaFoldDB" id="C0CMQ5"/>
<evidence type="ECO:0000256" key="3">
    <source>
        <dbReference type="ARBA" id="ARBA00023052"/>
    </source>
</evidence>
<feature type="domain" description="Transketolase N-terminal" evidence="4">
    <location>
        <begin position="13"/>
        <end position="265"/>
    </location>
</feature>
<dbReference type="EMBL" id="ACBZ01000114">
    <property type="protein sequence ID" value="EEG48950.1"/>
    <property type="molecule type" value="Genomic_DNA"/>
</dbReference>
<name>C0CMQ5_BLAHS</name>
<dbReference type="PANTHER" id="PTHR47514:SF1">
    <property type="entry name" value="TRANSKETOLASE N-TERMINAL SECTION-RELATED"/>
    <property type="match status" value="1"/>
</dbReference>
<protein>
    <recommendedName>
        <fullName evidence="4">Transketolase N-terminal domain-containing protein</fullName>
    </recommendedName>
</protein>
<organism evidence="5 6">
    <name type="scientific">Blautia hydrogenotrophica (strain DSM 10507 / JCM 14656 / S5a33)</name>
    <name type="common">Ruminococcus hydrogenotrophicus</name>
    <dbReference type="NCBI Taxonomy" id="476272"/>
    <lineage>
        <taxon>Bacteria</taxon>
        <taxon>Bacillati</taxon>
        <taxon>Bacillota</taxon>
        <taxon>Clostridia</taxon>
        <taxon>Lachnospirales</taxon>
        <taxon>Lachnospiraceae</taxon>
        <taxon>Blautia</taxon>
    </lineage>
</organism>
<gene>
    <name evidence="5" type="ORF">RUMHYD_02140</name>
</gene>
<dbReference type="CDD" id="cd02012">
    <property type="entry name" value="TPP_TK"/>
    <property type="match status" value="1"/>
</dbReference>
<comment type="caution">
    <text evidence="5">The sequence shown here is derived from an EMBL/GenBank/DDBJ whole genome shotgun (WGS) entry which is preliminary data.</text>
</comment>
<dbReference type="PATRIC" id="fig|476272.21.peg.1572"/>
<dbReference type="Proteomes" id="UP000003100">
    <property type="component" value="Unassembled WGS sequence"/>
</dbReference>
<comment type="cofactor">
    <cofactor evidence="1">
        <name>thiamine diphosphate</name>
        <dbReference type="ChEBI" id="CHEBI:58937"/>
    </cofactor>
</comment>
<keyword evidence="6" id="KW-1185">Reference proteome</keyword>